<protein>
    <submittedName>
        <fullName evidence="4">GNAT family N-acetyltransferase</fullName>
    </submittedName>
</protein>
<dbReference type="InterPro" id="IPR016181">
    <property type="entry name" value="Acyl_CoA_acyltransferase"/>
</dbReference>
<proteinExistence type="predicted"/>
<keyword evidence="5" id="KW-1185">Reference proteome</keyword>
<dbReference type="PANTHER" id="PTHR43877">
    <property type="entry name" value="AMINOALKYLPHOSPHONATE N-ACETYLTRANSFERASE-RELATED-RELATED"/>
    <property type="match status" value="1"/>
</dbReference>
<organism evidence="4 5">
    <name type="scientific">Microbacterium flavum</name>
    <dbReference type="NCBI Taxonomy" id="415216"/>
    <lineage>
        <taxon>Bacteria</taxon>
        <taxon>Bacillati</taxon>
        <taxon>Actinomycetota</taxon>
        <taxon>Actinomycetes</taxon>
        <taxon>Micrococcales</taxon>
        <taxon>Microbacteriaceae</taxon>
        <taxon>Microbacterium</taxon>
    </lineage>
</organism>
<dbReference type="InterPro" id="IPR050832">
    <property type="entry name" value="Bact_Acetyltransf"/>
</dbReference>
<gene>
    <name evidence="4" type="ORF">J0P97_02245</name>
</gene>
<dbReference type="RefSeq" id="WP_215486157.1">
    <property type="nucleotide sequence ID" value="NZ_BAAAPJ010000001.1"/>
</dbReference>
<dbReference type="Pfam" id="PF00583">
    <property type="entry name" value="Acetyltransf_1"/>
    <property type="match status" value="1"/>
</dbReference>
<keyword evidence="2" id="KW-0012">Acyltransferase</keyword>
<dbReference type="Gene3D" id="3.40.630.30">
    <property type="match status" value="1"/>
</dbReference>
<evidence type="ECO:0000313" key="5">
    <source>
        <dbReference type="Proteomes" id="UP000740605"/>
    </source>
</evidence>
<dbReference type="EMBL" id="JAFLHG010000002">
    <property type="protein sequence ID" value="MBT8796895.1"/>
    <property type="molecule type" value="Genomic_DNA"/>
</dbReference>
<accession>A0ABS5XQU0</accession>
<evidence type="ECO:0000259" key="3">
    <source>
        <dbReference type="PROSITE" id="PS51186"/>
    </source>
</evidence>
<evidence type="ECO:0000256" key="1">
    <source>
        <dbReference type="ARBA" id="ARBA00022679"/>
    </source>
</evidence>
<evidence type="ECO:0000256" key="2">
    <source>
        <dbReference type="ARBA" id="ARBA00023315"/>
    </source>
</evidence>
<dbReference type="InterPro" id="IPR000182">
    <property type="entry name" value="GNAT_dom"/>
</dbReference>
<dbReference type="PANTHER" id="PTHR43877:SF2">
    <property type="entry name" value="AMINOALKYLPHOSPHONATE N-ACETYLTRANSFERASE-RELATED"/>
    <property type="match status" value="1"/>
</dbReference>
<sequence length="156" mass="16876">MVALEPVDVADPRAQALLTEYFAMRGESFPKGQTYRPVFPDAAVFTPPAGVFLILVDDDGVDAGCGGIRRIEDGPAGTRYELKHLYVAPSTRGRGWGRLVLAELEDRARALGAAELVLDTHHSLEAAGGLYARSGYTAIAPYNDNPNATRWYGKLL</sequence>
<dbReference type="Proteomes" id="UP000740605">
    <property type="component" value="Unassembled WGS sequence"/>
</dbReference>
<dbReference type="SUPFAM" id="SSF55729">
    <property type="entry name" value="Acyl-CoA N-acyltransferases (Nat)"/>
    <property type="match status" value="1"/>
</dbReference>
<reference evidence="4 5" key="1">
    <citation type="submission" date="2021-03" db="EMBL/GenBank/DDBJ databases">
        <title>Microbacterium pauli sp. nov., isolated from microfiltered milk.</title>
        <authorList>
            <person name="Bellassi P."/>
            <person name="Fontana A."/>
            <person name="Callegari M.L."/>
            <person name="Lorenzo M."/>
            <person name="Cappa F."/>
        </authorList>
    </citation>
    <scope>NUCLEOTIDE SEQUENCE [LARGE SCALE GENOMIC DNA]</scope>
    <source>
        <strain evidence="4 5">DSM 18909</strain>
    </source>
</reference>
<evidence type="ECO:0000313" key="4">
    <source>
        <dbReference type="EMBL" id="MBT8796895.1"/>
    </source>
</evidence>
<dbReference type="PROSITE" id="PS51186">
    <property type="entry name" value="GNAT"/>
    <property type="match status" value="1"/>
</dbReference>
<keyword evidence="1" id="KW-0808">Transferase</keyword>
<comment type="caution">
    <text evidence="4">The sequence shown here is derived from an EMBL/GenBank/DDBJ whole genome shotgun (WGS) entry which is preliminary data.</text>
</comment>
<dbReference type="CDD" id="cd04301">
    <property type="entry name" value="NAT_SF"/>
    <property type="match status" value="1"/>
</dbReference>
<feature type="domain" description="N-acetyltransferase" evidence="3">
    <location>
        <begin position="7"/>
        <end position="156"/>
    </location>
</feature>
<name>A0ABS5XQU0_9MICO</name>